<organism evidence="2 3">
    <name type="scientific">Roseomonas nitratireducens</name>
    <dbReference type="NCBI Taxonomy" id="2820810"/>
    <lineage>
        <taxon>Bacteria</taxon>
        <taxon>Pseudomonadati</taxon>
        <taxon>Pseudomonadota</taxon>
        <taxon>Alphaproteobacteria</taxon>
        <taxon>Acetobacterales</taxon>
        <taxon>Roseomonadaceae</taxon>
        <taxon>Roseomonas</taxon>
    </lineage>
</organism>
<evidence type="ECO:0000313" key="2">
    <source>
        <dbReference type="EMBL" id="MBP0463566.1"/>
    </source>
</evidence>
<dbReference type="RefSeq" id="WP_209350952.1">
    <property type="nucleotide sequence ID" value="NZ_JAGIYZ010000004.1"/>
</dbReference>
<feature type="region of interest" description="Disordered" evidence="1">
    <location>
        <begin position="16"/>
        <end position="71"/>
    </location>
</feature>
<dbReference type="InterPro" id="IPR021735">
    <property type="entry name" value="DUF3306"/>
</dbReference>
<proteinExistence type="predicted"/>
<feature type="compositionally biased region" description="Pro residues" evidence="1">
    <location>
        <begin position="209"/>
        <end position="221"/>
    </location>
</feature>
<sequence>MSGEGFLSRWSRRKRAAEAGLSVPDPQAEAPAAKPPAPATGSVAVAGAAPVPDADPAPGAMEAPEEPGFDLASLPSIDSLTAESDFSAFLRTGVPEALRRAALRKAWALDPVVSTYIGPADYAWDFNAPDGVPGFALELGGDVRKLLAQAIGLDRDEERAPAEAAETVETGDAAEAPGAPAPPTLDDPAVAPAMADGAAPVAMAAIAPPSEPEQGPQPPAARPRRHGSAIPG</sequence>
<feature type="compositionally biased region" description="Low complexity" evidence="1">
    <location>
        <begin position="187"/>
        <end position="208"/>
    </location>
</feature>
<feature type="compositionally biased region" description="Basic residues" evidence="1">
    <location>
        <begin position="222"/>
        <end position="232"/>
    </location>
</feature>
<evidence type="ECO:0000313" key="3">
    <source>
        <dbReference type="Proteomes" id="UP000680815"/>
    </source>
</evidence>
<gene>
    <name evidence="2" type="ORF">J5Y09_06565</name>
</gene>
<dbReference type="EMBL" id="JAGIYZ010000004">
    <property type="protein sequence ID" value="MBP0463566.1"/>
    <property type="molecule type" value="Genomic_DNA"/>
</dbReference>
<dbReference type="Proteomes" id="UP000680815">
    <property type="component" value="Unassembled WGS sequence"/>
</dbReference>
<reference evidence="2 3" key="1">
    <citation type="submission" date="2021-03" db="EMBL/GenBank/DDBJ databases">
        <authorList>
            <person name="So Y."/>
        </authorList>
    </citation>
    <scope>NUCLEOTIDE SEQUENCE [LARGE SCALE GENOMIC DNA]</scope>
    <source>
        <strain evidence="2 3">PWR1</strain>
    </source>
</reference>
<comment type="caution">
    <text evidence="2">The sequence shown here is derived from an EMBL/GenBank/DDBJ whole genome shotgun (WGS) entry which is preliminary data.</text>
</comment>
<accession>A0ABS4AQE2</accession>
<name>A0ABS4AQE2_9PROT</name>
<evidence type="ECO:0000256" key="1">
    <source>
        <dbReference type="SAM" id="MobiDB-lite"/>
    </source>
</evidence>
<feature type="region of interest" description="Disordered" evidence="1">
    <location>
        <begin position="157"/>
        <end position="232"/>
    </location>
</feature>
<feature type="compositionally biased region" description="Low complexity" evidence="1">
    <location>
        <begin position="39"/>
        <end position="62"/>
    </location>
</feature>
<keyword evidence="3" id="KW-1185">Reference proteome</keyword>
<dbReference type="Pfam" id="PF11748">
    <property type="entry name" value="DUF3306"/>
    <property type="match status" value="1"/>
</dbReference>
<protein>
    <submittedName>
        <fullName evidence="2">DUF3306 domain-containing protein</fullName>
    </submittedName>
</protein>